<organism evidence="1 2">
    <name type="scientific">Penicillium arizonense</name>
    <dbReference type="NCBI Taxonomy" id="1835702"/>
    <lineage>
        <taxon>Eukaryota</taxon>
        <taxon>Fungi</taxon>
        <taxon>Dikarya</taxon>
        <taxon>Ascomycota</taxon>
        <taxon>Pezizomycotina</taxon>
        <taxon>Eurotiomycetes</taxon>
        <taxon>Eurotiomycetidae</taxon>
        <taxon>Eurotiales</taxon>
        <taxon>Aspergillaceae</taxon>
        <taxon>Penicillium</taxon>
    </lineage>
</organism>
<name>A0A1F5L1C2_PENAI</name>
<dbReference type="GeneID" id="34582574"/>
<evidence type="ECO:0000313" key="2">
    <source>
        <dbReference type="Proteomes" id="UP000177622"/>
    </source>
</evidence>
<accession>A0A1F5L1C2</accession>
<comment type="caution">
    <text evidence="1">The sequence shown here is derived from an EMBL/GenBank/DDBJ whole genome shotgun (WGS) entry which is preliminary data.</text>
</comment>
<proteinExistence type="predicted"/>
<dbReference type="AlphaFoldDB" id="A0A1F5L1C2"/>
<dbReference type="RefSeq" id="XP_022482304.1">
    <property type="nucleotide sequence ID" value="XM_022637840.1"/>
</dbReference>
<reference evidence="1 2" key="1">
    <citation type="journal article" date="2016" name="Sci. Rep.">
        <title>Penicillium arizonense, a new, genome sequenced fungal species, reveals a high chemical diversity in secreted metabolites.</title>
        <authorList>
            <person name="Grijseels S."/>
            <person name="Nielsen J.C."/>
            <person name="Randelovic M."/>
            <person name="Nielsen J."/>
            <person name="Nielsen K.F."/>
            <person name="Workman M."/>
            <person name="Frisvad J.C."/>
        </authorList>
    </citation>
    <scope>NUCLEOTIDE SEQUENCE [LARGE SCALE GENOMIC DNA]</scope>
    <source>
        <strain evidence="1 2">CBS 141311</strain>
    </source>
</reference>
<keyword evidence="2" id="KW-1185">Reference proteome</keyword>
<dbReference type="EMBL" id="LXJU01000101">
    <property type="protein sequence ID" value="OGE46837.1"/>
    <property type="molecule type" value="Genomic_DNA"/>
</dbReference>
<evidence type="ECO:0000313" key="1">
    <source>
        <dbReference type="EMBL" id="OGE46837.1"/>
    </source>
</evidence>
<gene>
    <name evidence="1" type="ORF">PENARI_c101G10098</name>
</gene>
<dbReference type="Proteomes" id="UP000177622">
    <property type="component" value="Unassembled WGS sequence"/>
</dbReference>
<sequence>MALLLLVVAIIGTLGKSWMIALEIELFIIAISTSSLQSAAWAA</sequence>
<protein>
    <submittedName>
        <fullName evidence="1">Uncharacterized protein</fullName>
    </submittedName>
</protein>